<sequence length="444" mass="50788">MNKESFVFCIGIISSILSISCSNHVHADDLSTLFVKAKKFSPHLPLALSQQEIVKQKINQAKAANEPKINFTAQEKKGISARDAGKEIDYRLRNYAIQMSFPIINMSIQEEISSAQISEKVALVQYQATHDELLLNIVDQYFKILNLDSKYQLMQQQKKLIYEQKRMAAANFDQGMVSITDLKEAEAKLATLQSQEQSLYLEISREKNILSQFIGTGDFTIQQIQNSLAVLPILSISDQDFFSQLLLKNNKQIQISELNLEATKIELKQAKAARYPNLNFSAKLSRNFESQDTAFSNKQDGWDYLYGFELNVPMYNSETHFKIKEKQASLDKSKNELNLAIQKQQSQMLESFYTTLSSMSKANGMKEAESSLMVAWQSNKRAYEVGMRVNADVLEAQSKYFEIKQERISAWYEAWQNYIKCKIILGTFTDADLVNIDQIFYAQS</sequence>
<name>A0A811GCG0_9GAMM</name>
<dbReference type="PANTHER" id="PTHR30026:SF20">
    <property type="entry name" value="OUTER MEMBRANE PROTEIN TOLC"/>
    <property type="match status" value="1"/>
</dbReference>
<keyword evidence="4" id="KW-1134">Transmembrane beta strand</keyword>
<dbReference type="PROSITE" id="PS51257">
    <property type="entry name" value="PROKAR_LIPOPROTEIN"/>
    <property type="match status" value="1"/>
</dbReference>
<dbReference type="Pfam" id="PF02321">
    <property type="entry name" value="OEP"/>
    <property type="match status" value="2"/>
</dbReference>
<dbReference type="RefSeq" id="WP_174559794.1">
    <property type="nucleotide sequence ID" value="NZ_CADDTS010000032.1"/>
</dbReference>
<organism evidence="8 9">
    <name type="scientific">Acinetobacter bouvetii</name>
    <dbReference type="NCBI Taxonomy" id="202951"/>
    <lineage>
        <taxon>Bacteria</taxon>
        <taxon>Pseudomonadati</taxon>
        <taxon>Pseudomonadota</taxon>
        <taxon>Gammaproteobacteria</taxon>
        <taxon>Moraxellales</taxon>
        <taxon>Moraxellaceae</taxon>
        <taxon>Acinetobacter</taxon>
    </lineage>
</organism>
<dbReference type="GO" id="GO:1990281">
    <property type="term" value="C:efflux pump complex"/>
    <property type="evidence" value="ECO:0007669"/>
    <property type="project" value="TreeGrafter"/>
</dbReference>
<protein>
    <submittedName>
        <fullName evidence="8">Outer membrane protein TolC</fullName>
    </submittedName>
</protein>
<reference evidence="8 9" key="1">
    <citation type="submission" date="2020-02" db="EMBL/GenBank/DDBJ databases">
        <authorList>
            <person name="Chaudhuri R."/>
        </authorList>
    </citation>
    <scope>NUCLEOTIDE SEQUENCE [LARGE SCALE GENOMIC DNA]</scope>
    <source>
        <strain evidence="8">SFB21</strain>
    </source>
</reference>
<evidence type="ECO:0000256" key="2">
    <source>
        <dbReference type="ARBA" id="ARBA00007613"/>
    </source>
</evidence>
<accession>A0A811GCG0</accession>
<evidence type="ECO:0000256" key="6">
    <source>
        <dbReference type="ARBA" id="ARBA00023136"/>
    </source>
</evidence>
<dbReference type="Gene3D" id="1.20.1600.10">
    <property type="entry name" value="Outer membrane efflux proteins (OEP)"/>
    <property type="match status" value="1"/>
</dbReference>
<dbReference type="InterPro" id="IPR003423">
    <property type="entry name" value="OMP_efflux"/>
</dbReference>
<dbReference type="Proteomes" id="UP000489961">
    <property type="component" value="Unassembled WGS sequence"/>
</dbReference>
<evidence type="ECO:0000256" key="3">
    <source>
        <dbReference type="ARBA" id="ARBA00022448"/>
    </source>
</evidence>
<evidence type="ECO:0000256" key="7">
    <source>
        <dbReference type="ARBA" id="ARBA00023237"/>
    </source>
</evidence>
<dbReference type="GO" id="GO:0015288">
    <property type="term" value="F:porin activity"/>
    <property type="evidence" value="ECO:0007669"/>
    <property type="project" value="TreeGrafter"/>
</dbReference>
<keyword evidence="3" id="KW-0813">Transport</keyword>
<keyword evidence="5" id="KW-0812">Transmembrane</keyword>
<dbReference type="EMBL" id="CADDTS010000032">
    <property type="protein sequence ID" value="CAB1216216.1"/>
    <property type="molecule type" value="Genomic_DNA"/>
</dbReference>
<evidence type="ECO:0000256" key="4">
    <source>
        <dbReference type="ARBA" id="ARBA00022452"/>
    </source>
</evidence>
<proteinExistence type="inferred from homology"/>
<dbReference type="PANTHER" id="PTHR30026">
    <property type="entry name" value="OUTER MEMBRANE PROTEIN TOLC"/>
    <property type="match status" value="1"/>
</dbReference>
<keyword evidence="6" id="KW-0472">Membrane</keyword>
<dbReference type="SUPFAM" id="SSF56954">
    <property type="entry name" value="Outer membrane efflux proteins (OEP)"/>
    <property type="match status" value="1"/>
</dbReference>
<evidence type="ECO:0000256" key="1">
    <source>
        <dbReference type="ARBA" id="ARBA00004442"/>
    </source>
</evidence>
<evidence type="ECO:0000313" key="9">
    <source>
        <dbReference type="Proteomes" id="UP000489961"/>
    </source>
</evidence>
<comment type="subcellular location">
    <subcellularLocation>
        <location evidence="1">Cell outer membrane</location>
    </subcellularLocation>
</comment>
<dbReference type="GO" id="GO:0009279">
    <property type="term" value="C:cell outer membrane"/>
    <property type="evidence" value="ECO:0007669"/>
    <property type="project" value="UniProtKB-SubCell"/>
</dbReference>
<evidence type="ECO:0000256" key="5">
    <source>
        <dbReference type="ARBA" id="ARBA00022692"/>
    </source>
</evidence>
<comment type="similarity">
    <text evidence="2">Belongs to the outer membrane factor (OMF) (TC 1.B.17) family.</text>
</comment>
<dbReference type="AlphaFoldDB" id="A0A811GCG0"/>
<gene>
    <name evidence="8" type="primary">tolC_2</name>
    <name evidence="8" type="ORF">SFB21_1921</name>
</gene>
<comment type="caution">
    <text evidence="8">The sequence shown here is derived from an EMBL/GenBank/DDBJ whole genome shotgun (WGS) entry which is preliminary data.</text>
</comment>
<dbReference type="GO" id="GO:0015562">
    <property type="term" value="F:efflux transmembrane transporter activity"/>
    <property type="evidence" value="ECO:0007669"/>
    <property type="project" value="InterPro"/>
</dbReference>
<dbReference type="InterPro" id="IPR051906">
    <property type="entry name" value="TolC-like"/>
</dbReference>
<evidence type="ECO:0000313" key="8">
    <source>
        <dbReference type="EMBL" id="CAB1216216.1"/>
    </source>
</evidence>
<keyword evidence="7" id="KW-0998">Cell outer membrane</keyword>